<accession>A0ABW9JBG6</accession>
<organism evidence="1 2">
    <name type="scientific">Pedobacter ureilyticus</name>
    <dbReference type="NCBI Taxonomy" id="1393051"/>
    <lineage>
        <taxon>Bacteria</taxon>
        <taxon>Pseudomonadati</taxon>
        <taxon>Bacteroidota</taxon>
        <taxon>Sphingobacteriia</taxon>
        <taxon>Sphingobacteriales</taxon>
        <taxon>Sphingobacteriaceae</taxon>
        <taxon>Pedobacter</taxon>
    </lineage>
</organism>
<evidence type="ECO:0000313" key="2">
    <source>
        <dbReference type="Proteomes" id="UP001517247"/>
    </source>
</evidence>
<keyword evidence="2" id="KW-1185">Reference proteome</keyword>
<gene>
    <name evidence="1" type="ORF">E6A44_018395</name>
</gene>
<dbReference type="Proteomes" id="UP001517247">
    <property type="component" value="Unassembled WGS sequence"/>
</dbReference>
<name>A0ABW9JBG6_9SPHI</name>
<reference evidence="1 2" key="1">
    <citation type="submission" date="2024-12" db="EMBL/GenBank/DDBJ databases">
        <authorList>
            <person name="Hu S."/>
        </authorList>
    </citation>
    <scope>NUCLEOTIDE SEQUENCE [LARGE SCALE GENOMIC DNA]</scope>
    <source>
        <strain evidence="1 2">THG-T11</strain>
    </source>
</reference>
<dbReference type="RefSeq" id="WP_138724630.1">
    <property type="nucleotide sequence ID" value="NZ_SSHJ02000009.1"/>
</dbReference>
<dbReference type="EMBL" id="SSHJ02000009">
    <property type="protein sequence ID" value="MFN0257560.1"/>
    <property type="molecule type" value="Genomic_DNA"/>
</dbReference>
<evidence type="ECO:0000313" key="1">
    <source>
        <dbReference type="EMBL" id="MFN0257560.1"/>
    </source>
</evidence>
<comment type="caution">
    <text evidence="1">The sequence shown here is derived from an EMBL/GenBank/DDBJ whole genome shotgun (WGS) entry which is preliminary data.</text>
</comment>
<proteinExistence type="predicted"/>
<sequence>MNSNQLITNAEALRLFFDDDVYLTGDITTVQTQAIQGVEQTPALTAKQEIEVPKAGEKQPEVVAALPKLEEPLAAYPTSFDFKYLGKNEKAILILVNDAQNPVSTPQGTELLRKLVLSINLKNADFALLNYAAYATAKFEHLHSFFGCKLVISFGVPPLTLGLSEQLRHQLHLINDIKMIFTHNLHDLDTDIPAKKALWGTLKKLS</sequence>
<protein>
    <submittedName>
        <fullName evidence="1">Uncharacterized protein</fullName>
    </submittedName>
</protein>